<protein>
    <submittedName>
        <fullName evidence="1">Uncharacterized protein</fullName>
    </submittedName>
</protein>
<comment type="caution">
    <text evidence="1">The sequence shown here is derived from an EMBL/GenBank/DDBJ whole genome shotgun (WGS) entry which is preliminary data.</text>
</comment>
<dbReference type="RefSeq" id="WP_071386792.1">
    <property type="nucleotide sequence ID" value="NZ_MLYO01000182.1"/>
</dbReference>
<sequence>MEPEEIAELRTMYVFTSPRGQTWGLTFAGFEARLRERNPDTFIRIDDEGDGPVRGSSMIFGITFDDETLEGFASLEPEGVSILDCNAHMAARAALWLRNNVAPADVPVMFNTDWGIEEGMEPTLIPDATRPRIVAALVQHIEETGGLD</sequence>
<proteinExistence type="predicted"/>
<reference evidence="1 2" key="1">
    <citation type="submission" date="2016-10" db="EMBL/GenBank/DDBJ databases">
        <title>Genome sequence of Streptomyces sp. MUSC 1.</title>
        <authorList>
            <person name="Lee L.-H."/>
            <person name="Ser H.-L."/>
            <person name="Law J.W.-F."/>
        </authorList>
    </citation>
    <scope>NUCLEOTIDE SEQUENCE [LARGE SCALE GENOMIC DNA]</scope>
    <source>
        <strain evidence="1 2">MUSC 1</strain>
    </source>
</reference>
<name>A0A1S2NSU0_9ACTN</name>
<keyword evidence="2" id="KW-1185">Reference proteome</keyword>
<organism evidence="1 2">
    <name type="scientific">Streptomyces monashensis</name>
    <dbReference type="NCBI Taxonomy" id="1678012"/>
    <lineage>
        <taxon>Bacteria</taxon>
        <taxon>Bacillati</taxon>
        <taxon>Actinomycetota</taxon>
        <taxon>Actinomycetes</taxon>
        <taxon>Kitasatosporales</taxon>
        <taxon>Streptomycetaceae</taxon>
        <taxon>Streptomyces</taxon>
    </lineage>
</organism>
<evidence type="ECO:0000313" key="2">
    <source>
        <dbReference type="Proteomes" id="UP000179642"/>
    </source>
</evidence>
<dbReference type="AlphaFoldDB" id="A0A1S2NSU0"/>
<gene>
    <name evidence="1" type="ORF">BIV23_45185</name>
</gene>
<dbReference type="Proteomes" id="UP000179642">
    <property type="component" value="Unassembled WGS sequence"/>
</dbReference>
<evidence type="ECO:0000313" key="1">
    <source>
        <dbReference type="EMBL" id="OIJ84628.1"/>
    </source>
</evidence>
<accession>A0A1S2NSU0</accession>
<dbReference type="OrthoDB" id="4162959at2"/>
<dbReference type="EMBL" id="MLYO01000182">
    <property type="protein sequence ID" value="OIJ84628.1"/>
    <property type="molecule type" value="Genomic_DNA"/>
</dbReference>